<dbReference type="Gene3D" id="2.60.40.1120">
    <property type="entry name" value="Carboxypeptidase-like, regulatory domain"/>
    <property type="match status" value="1"/>
</dbReference>
<dbReference type="SUPFAM" id="SSF49452">
    <property type="entry name" value="Starch-binding domain-like"/>
    <property type="match status" value="1"/>
</dbReference>
<keyword evidence="1" id="KW-0732">Signal</keyword>
<organism evidence="3">
    <name type="scientific">candidate division TA06 bacterium ADurb.Bin417</name>
    <dbReference type="NCBI Taxonomy" id="1852828"/>
    <lineage>
        <taxon>Bacteria</taxon>
        <taxon>Bacteria division TA06</taxon>
    </lineage>
</organism>
<proteinExistence type="predicted"/>
<evidence type="ECO:0000313" key="3">
    <source>
        <dbReference type="EMBL" id="OPZ91668.1"/>
    </source>
</evidence>
<accession>A0A1V5MEL9</accession>
<protein>
    <recommendedName>
        <fullName evidence="2">DUF4382 domain-containing protein</fullName>
    </recommendedName>
</protein>
<comment type="caution">
    <text evidence="3">The sequence shown here is derived from an EMBL/GenBank/DDBJ whole genome shotgun (WGS) entry which is preliminary data.</text>
</comment>
<feature type="chain" id="PRO_5012234973" description="DUF4382 domain-containing protein" evidence="1">
    <location>
        <begin position="23"/>
        <end position="389"/>
    </location>
</feature>
<dbReference type="GO" id="GO:0030246">
    <property type="term" value="F:carbohydrate binding"/>
    <property type="evidence" value="ECO:0007669"/>
    <property type="project" value="InterPro"/>
</dbReference>
<dbReference type="InterPro" id="IPR025491">
    <property type="entry name" value="DUF4382"/>
</dbReference>
<gene>
    <name evidence="3" type="ORF">BWY73_01032</name>
</gene>
<evidence type="ECO:0000259" key="2">
    <source>
        <dbReference type="Pfam" id="PF14321"/>
    </source>
</evidence>
<dbReference type="EMBL" id="MWAK01000157">
    <property type="protein sequence ID" value="OPZ91668.1"/>
    <property type="molecule type" value="Genomic_DNA"/>
</dbReference>
<dbReference type="PROSITE" id="PS51257">
    <property type="entry name" value="PROKAR_LIPOPROTEIN"/>
    <property type="match status" value="1"/>
</dbReference>
<reference evidence="3" key="1">
    <citation type="submission" date="2017-02" db="EMBL/GenBank/DDBJ databases">
        <title>Delving into the versatile metabolic prowess of the omnipresent phylum Bacteroidetes.</title>
        <authorList>
            <person name="Nobu M.K."/>
            <person name="Mei R."/>
            <person name="Narihiro T."/>
            <person name="Kuroda K."/>
            <person name="Liu W.-T."/>
        </authorList>
    </citation>
    <scope>NUCLEOTIDE SEQUENCE</scope>
    <source>
        <strain evidence="3">ADurb.Bin417</strain>
    </source>
</reference>
<evidence type="ECO:0000256" key="1">
    <source>
        <dbReference type="SAM" id="SignalP"/>
    </source>
</evidence>
<sequence>MKSNRFYRLLALGMAGMLVAFGAACGGGGGSSSNSSGNLALYLTDAFDETYQAVYVTIGEIQVSQVHEDDQTETDSWLTVARPRATYNLLELVNGVRQSLGIAYLEPGRYSQMRLIIGTEPDNGTNIFSAAHPFANYVIDEAGHYHALKVPSGLQTGVKIIQGFDISLNGTTELILDFDAARSVVKAGSSGQWLLKPTIKILNTEEYSIINGEVTDADASEPAGGVVVSAQVYNPGAGDPKDAVTVRAATVTDAEGNYALFVQPGTYNLVAYLDDFAPTETGLVTQSGGNYSRSFEITGTDTGTVTGNVSIPGGDEDRYGVLSFRQTVTIDGSETQVEIKSVSVGGGGTYTVILPEGSYSLVASSYGLTTRVYDIDINQGSQTVRNVAF</sequence>
<name>A0A1V5MEL9_UNCT6</name>
<feature type="signal peptide" evidence="1">
    <location>
        <begin position="1"/>
        <end position="22"/>
    </location>
</feature>
<dbReference type="InterPro" id="IPR013784">
    <property type="entry name" value="Carb-bd-like_fold"/>
</dbReference>
<dbReference type="Pfam" id="PF14321">
    <property type="entry name" value="DUF4382"/>
    <property type="match status" value="1"/>
</dbReference>
<dbReference type="AlphaFoldDB" id="A0A1V5MEL9"/>
<feature type="domain" description="DUF4382" evidence="2">
    <location>
        <begin position="37"/>
        <end position="197"/>
    </location>
</feature>
<dbReference type="Proteomes" id="UP000485484">
    <property type="component" value="Unassembled WGS sequence"/>
</dbReference>